<evidence type="ECO:0000313" key="2">
    <source>
        <dbReference type="EMBL" id="MPC65912.1"/>
    </source>
</evidence>
<comment type="caution">
    <text evidence="2">The sequence shown here is derived from an EMBL/GenBank/DDBJ whole genome shotgun (WGS) entry which is preliminary data.</text>
</comment>
<evidence type="ECO:0000313" key="3">
    <source>
        <dbReference type="Proteomes" id="UP000324222"/>
    </source>
</evidence>
<feature type="region of interest" description="Disordered" evidence="1">
    <location>
        <begin position="1"/>
        <end position="61"/>
    </location>
</feature>
<name>A0A5B7H484_PORTR</name>
<keyword evidence="3" id="KW-1185">Reference proteome</keyword>
<protein>
    <submittedName>
        <fullName evidence="2">Uncharacterized protein</fullName>
    </submittedName>
</protein>
<dbReference type="Proteomes" id="UP000324222">
    <property type="component" value="Unassembled WGS sequence"/>
</dbReference>
<evidence type="ECO:0000256" key="1">
    <source>
        <dbReference type="SAM" id="MobiDB-lite"/>
    </source>
</evidence>
<organism evidence="2 3">
    <name type="scientific">Portunus trituberculatus</name>
    <name type="common">Swimming crab</name>
    <name type="synonym">Neptunus trituberculatus</name>
    <dbReference type="NCBI Taxonomy" id="210409"/>
    <lineage>
        <taxon>Eukaryota</taxon>
        <taxon>Metazoa</taxon>
        <taxon>Ecdysozoa</taxon>
        <taxon>Arthropoda</taxon>
        <taxon>Crustacea</taxon>
        <taxon>Multicrustacea</taxon>
        <taxon>Malacostraca</taxon>
        <taxon>Eumalacostraca</taxon>
        <taxon>Eucarida</taxon>
        <taxon>Decapoda</taxon>
        <taxon>Pleocyemata</taxon>
        <taxon>Brachyura</taxon>
        <taxon>Eubrachyura</taxon>
        <taxon>Portunoidea</taxon>
        <taxon>Portunidae</taxon>
        <taxon>Portuninae</taxon>
        <taxon>Portunus</taxon>
    </lineage>
</organism>
<feature type="compositionally biased region" description="Low complexity" evidence="1">
    <location>
        <begin position="1"/>
        <end position="19"/>
    </location>
</feature>
<gene>
    <name evidence="2" type="ORF">E2C01_060050</name>
</gene>
<feature type="compositionally biased region" description="Pro residues" evidence="1">
    <location>
        <begin position="26"/>
        <end position="40"/>
    </location>
</feature>
<proteinExistence type="predicted"/>
<dbReference type="EMBL" id="VSRR010024008">
    <property type="protein sequence ID" value="MPC65912.1"/>
    <property type="molecule type" value="Genomic_DNA"/>
</dbReference>
<reference evidence="2 3" key="1">
    <citation type="submission" date="2019-05" db="EMBL/GenBank/DDBJ databases">
        <title>Another draft genome of Portunus trituberculatus and its Hox gene families provides insights of decapod evolution.</title>
        <authorList>
            <person name="Jeong J.-H."/>
            <person name="Song I."/>
            <person name="Kim S."/>
            <person name="Choi T."/>
            <person name="Kim D."/>
            <person name="Ryu S."/>
            <person name="Kim W."/>
        </authorList>
    </citation>
    <scope>NUCLEOTIDE SEQUENCE [LARGE SCALE GENOMIC DNA]</scope>
    <source>
        <tissue evidence="2">Muscle</tissue>
    </source>
</reference>
<feature type="compositionally biased region" description="Low complexity" evidence="1">
    <location>
        <begin position="46"/>
        <end position="61"/>
    </location>
</feature>
<sequence length="61" mass="6596">MTTTPPLRSTPLSPSPLLLHRSHLPNPAPQPDTPAPPHPTPRSRQLISLPLPILSYPSLPP</sequence>
<accession>A0A5B7H484</accession>
<dbReference type="AlphaFoldDB" id="A0A5B7H484"/>